<organism evidence="3 4">
    <name type="scientific">Bradyrhizobium ontarionense</name>
    <dbReference type="NCBI Taxonomy" id="2898149"/>
    <lineage>
        <taxon>Bacteria</taxon>
        <taxon>Pseudomonadati</taxon>
        <taxon>Pseudomonadota</taxon>
        <taxon>Alphaproteobacteria</taxon>
        <taxon>Hyphomicrobiales</taxon>
        <taxon>Nitrobacteraceae</taxon>
        <taxon>Bradyrhizobium</taxon>
    </lineage>
</organism>
<proteinExistence type="predicted"/>
<keyword evidence="3" id="KW-0328">Glycosyltransferase</keyword>
<accession>A0ABY3R3E0</accession>
<dbReference type="InterPro" id="IPR001173">
    <property type="entry name" value="Glyco_trans_2-like"/>
</dbReference>
<keyword evidence="4" id="KW-1185">Reference proteome</keyword>
<gene>
    <name evidence="3" type="ORF">LQG66_21090</name>
</gene>
<evidence type="ECO:0000259" key="2">
    <source>
        <dbReference type="Pfam" id="PF00535"/>
    </source>
</evidence>
<feature type="domain" description="Glycosyltransferase 2-like" evidence="2">
    <location>
        <begin position="499"/>
        <end position="614"/>
    </location>
</feature>
<dbReference type="InterPro" id="IPR029044">
    <property type="entry name" value="Nucleotide-diphossugar_trans"/>
</dbReference>
<evidence type="ECO:0000313" key="3">
    <source>
        <dbReference type="EMBL" id="UFZ01809.1"/>
    </source>
</evidence>
<dbReference type="EMBL" id="CP088156">
    <property type="protein sequence ID" value="UFZ01809.1"/>
    <property type="molecule type" value="Genomic_DNA"/>
</dbReference>
<evidence type="ECO:0000313" key="4">
    <source>
        <dbReference type="Proteomes" id="UP001431010"/>
    </source>
</evidence>
<dbReference type="RefSeq" id="WP_231317602.1">
    <property type="nucleotide sequence ID" value="NZ_CP088156.1"/>
</dbReference>
<dbReference type="PANTHER" id="PTHR43179:SF7">
    <property type="entry name" value="RHAMNOSYLTRANSFERASE WBBL"/>
    <property type="match status" value="1"/>
</dbReference>
<dbReference type="SUPFAM" id="SSF53448">
    <property type="entry name" value="Nucleotide-diphospho-sugar transferases"/>
    <property type="match status" value="2"/>
</dbReference>
<dbReference type="PANTHER" id="PTHR43179">
    <property type="entry name" value="RHAMNOSYLTRANSFERASE WBBL"/>
    <property type="match status" value="1"/>
</dbReference>
<protein>
    <submittedName>
        <fullName evidence="3">Glycosyltransferase</fullName>
        <ecNumber evidence="3">2.4.-.-</ecNumber>
    </submittedName>
</protein>
<reference evidence="3" key="1">
    <citation type="journal article" date="2024" name="Antonie Van Leeuwenhoek">
        <title>Bradyrhizobium ontarionense sp. nov., a novel bacterial symbiont isolated from Aeschynomene indica (Indian jointvetch), harbours photosynthesis, nitrogen fixation and nitrous oxide (N2O) reductase genes.</title>
        <authorList>
            <person name="Bromfield E.S.P."/>
            <person name="Cloutier S."/>
        </authorList>
    </citation>
    <scope>NUCLEOTIDE SEQUENCE</scope>
    <source>
        <strain evidence="3">A19</strain>
    </source>
</reference>
<dbReference type="Pfam" id="PF00535">
    <property type="entry name" value="Glycos_transf_2"/>
    <property type="match status" value="1"/>
</dbReference>
<evidence type="ECO:0000256" key="1">
    <source>
        <dbReference type="SAM" id="MobiDB-lite"/>
    </source>
</evidence>
<name>A0ABY3R3E0_9BRAD</name>
<keyword evidence="3" id="KW-0808">Transferase</keyword>
<dbReference type="Proteomes" id="UP001431010">
    <property type="component" value="Chromosome"/>
</dbReference>
<dbReference type="EC" id="2.4.-.-" evidence="3"/>
<dbReference type="GO" id="GO:0016757">
    <property type="term" value="F:glycosyltransferase activity"/>
    <property type="evidence" value="ECO:0007669"/>
    <property type="project" value="UniProtKB-KW"/>
</dbReference>
<feature type="region of interest" description="Disordered" evidence="1">
    <location>
        <begin position="770"/>
        <end position="791"/>
    </location>
</feature>
<sequence>MTTLRRHNTPARLPAAPEIEGLTETSRIALLEDGTLAGFVLDPTDLDRRLTVEILLDGIVVAAAHADNFVPELAALGLNDGAFGFAVSILKAKLAAVSRVEARIANLGTAVGRPIDLSAVEDGVEDPRPNAVLRWHGGLRVSGWIDSQTEGLLEVLVDGEAVAQVRAAIWSRIDDAAAPGGGRNVRAFDLHLPERFADGRVHQLTMRKEAREPLPASTMFVAFPDGLAGMMDRISDLSSERLRGELYDQIIPSSLPIANYVSWRDRFPLPKPDASQLQLSVIIVGQAGAERTIDSLEAQSYANWTAGILDAPAPALDADAFEEFLDEVAADSDAIVALAAGALLAPDALARIAAAFDQHPQSVALYGDVDLVAADGELWPMAFPAFDYERMLEQGYCAHLFALRANAARVALVVRPENLYRLFNASFDVPGPSSAPVLHLPGSLGTVERFDVAAAGQCLASATRLHLETRGLPAKVTVSDGGLFPAVRVRREIEHHRTTIVIPTRDHLPLLRTCLDSIAPAVARSKAEILVIDNDSSDPETLSFLAALPGRGIKTLKVPGPFNFARLNNRAAAAVDSEILCLLNNDIEARDDGWLEEMLTRLAEPDVGAVGAILTWPGGVIQHGGIVLGTNFSAAHAFTDRMADDAGYLDLLRVSHECSAVTAACLLTRRSDYLAMGGMDEIRFPVAYNDVDYCLRLREAGKRIVLTPHARLIHAESASRGKDRRADRRDRYERELDMLRARWGEHLIADPLYSPQMSRNGVPYGALAWPPGDREPRLNEPPIARDLPNGI</sequence>
<dbReference type="Gene3D" id="3.90.550.10">
    <property type="entry name" value="Spore Coat Polysaccharide Biosynthesis Protein SpsA, Chain A"/>
    <property type="match status" value="1"/>
</dbReference>